<dbReference type="InterPro" id="IPR045851">
    <property type="entry name" value="AMP-bd_C_sf"/>
</dbReference>
<proteinExistence type="predicted"/>
<dbReference type="CDD" id="cd19531">
    <property type="entry name" value="LCL_NRPS-like"/>
    <property type="match status" value="2"/>
</dbReference>
<dbReference type="InterPro" id="IPR023213">
    <property type="entry name" value="CAT-like_dom_sf"/>
</dbReference>
<dbReference type="Gene3D" id="3.40.50.980">
    <property type="match status" value="2"/>
</dbReference>
<keyword evidence="3" id="KW-0597">Phosphoprotein</keyword>
<feature type="domain" description="Carrier" evidence="5">
    <location>
        <begin position="995"/>
        <end position="1070"/>
    </location>
</feature>
<comment type="caution">
    <text evidence="6">The sequence shown here is derived from an EMBL/GenBank/DDBJ whole genome shotgun (WGS) entry which is preliminary data.</text>
</comment>
<dbReference type="InterPro" id="IPR025110">
    <property type="entry name" value="AMP-bd_C"/>
</dbReference>
<evidence type="ECO:0000256" key="2">
    <source>
        <dbReference type="ARBA" id="ARBA00022450"/>
    </source>
</evidence>
<organism evidence="6 7">
    <name type="scientific">Variovorax rhizosphaerae</name>
    <dbReference type="NCBI Taxonomy" id="1836200"/>
    <lineage>
        <taxon>Bacteria</taxon>
        <taxon>Pseudomonadati</taxon>
        <taxon>Pseudomonadota</taxon>
        <taxon>Betaproteobacteria</taxon>
        <taxon>Burkholderiales</taxon>
        <taxon>Comamonadaceae</taxon>
        <taxon>Variovorax</taxon>
    </lineage>
</organism>
<dbReference type="InterPro" id="IPR020459">
    <property type="entry name" value="AMP-binding"/>
</dbReference>
<reference evidence="6 7" key="1">
    <citation type="submission" date="2024-03" db="EMBL/GenBank/DDBJ databases">
        <title>Novel species of the genus Variovorax.</title>
        <authorList>
            <person name="Liu Q."/>
            <person name="Xin Y.-H."/>
        </authorList>
    </citation>
    <scope>NUCLEOTIDE SEQUENCE [LARGE SCALE GENOMIC DNA]</scope>
    <source>
        <strain evidence="6 7">KACC 18900</strain>
    </source>
</reference>
<gene>
    <name evidence="6" type="ORF">WKW82_08650</name>
</gene>
<evidence type="ECO:0000256" key="3">
    <source>
        <dbReference type="ARBA" id="ARBA00022553"/>
    </source>
</evidence>
<dbReference type="RefSeq" id="WP_340341859.1">
    <property type="nucleotide sequence ID" value="NZ_JBBKZT010000003.1"/>
</dbReference>
<dbReference type="Gene3D" id="3.30.559.30">
    <property type="entry name" value="Nonribosomal peptide synthetase, condensation domain"/>
    <property type="match status" value="2"/>
</dbReference>
<evidence type="ECO:0000313" key="6">
    <source>
        <dbReference type="EMBL" id="MEJ8846716.1"/>
    </source>
</evidence>
<dbReference type="EMBL" id="JBBKZT010000003">
    <property type="protein sequence ID" value="MEJ8846716.1"/>
    <property type="molecule type" value="Genomic_DNA"/>
</dbReference>
<protein>
    <submittedName>
        <fullName evidence="6">Amino acid adenylation domain-containing protein</fullName>
    </submittedName>
</protein>
<keyword evidence="7" id="KW-1185">Reference proteome</keyword>
<dbReference type="SUPFAM" id="SSF56801">
    <property type="entry name" value="Acetyl-CoA synthetase-like"/>
    <property type="match status" value="1"/>
</dbReference>
<evidence type="ECO:0000313" key="7">
    <source>
        <dbReference type="Proteomes" id="UP001385892"/>
    </source>
</evidence>
<dbReference type="PANTHER" id="PTHR45527:SF1">
    <property type="entry name" value="FATTY ACID SYNTHASE"/>
    <property type="match status" value="1"/>
</dbReference>
<dbReference type="CDD" id="cd05930">
    <property type="entry name" value="A_NRPS"/>
    <property type="match status" value="1"/>
</dbReference>
<dbReference type="SUPFAM" id="SSF47336">
    <property type="entry name" value="ACP-like"/>
    <property type="match status" value="2"/>
</dbReference>
<dbReference type="InterPro" id="IPR001242">
    <property type="entry name" value="Condensation_dom"/>
</dbReference>
<dbReference type="Gene3D" id="1.10.1200.10">
    <property type="entry name" value="ACP-like"/>
    <property type="match status" value="2"/>
</dbReference>
<dbReference type="PROSITE" id="PS50075">
    <property type="entry name" value="CARRIER"/>
    <property type="match status" value="2"/>
</dbReference>
<evidence type="ECO:0000256" key="1">
    <source>
        <dbReference type="ARBA" id="ARBA00001957"/>
    </source>
</evidence>
<dbReference type="InterPro" id="IPR020806">
    <property type="entry name" value="PKS_PP-bd"/>
</dbReference>
<dbReference type="Proteomes" id="UP001385892">
    <property type="component" value="Unassembled WGS sequence"/>
</dbReference>
<dbReference type="NCBIfam" id="TIGR01733">
    <property type="entry name" value="AA-adenyl-dom"/>
    <property type="match status" value="1"/>
</dbReference>
<dbReference type="PROSITE" id="PS00012">
    <property type="entry name" value="PHOSPHOPANTETHEINE"/>
    <property type="match status" value="2"/>
</dbReference>
<dbReference type="Pfam" id="PF00501">
    <property type="entry name" value="AMP-binding"/>
    <property type="match status" value="1"/>
</dbReference>
<accession>A0ABU8WGS0</accession>
<dbReference type="PANTHER" id="PTHR45527">
    <property type="entry name" value="NONRIBOSOMAL PEPTIDE SYNTHETASE"/>
    <property type="match status" value="1"/>
</dbReference>
<dbReference type="InterPro" id="IPR009081">
    <property type="entry name" value="PP-bd_ACP"/>
</dbReference>
<dbReference type="InterPro" id="IPR036736">
    <property type="entry name" value="ACP-like_sf"/>
</dbReference>
<dbReference type="InterPro" id="IPR020845">
    <property type="entry name" value="AMP-binding_CS"/>
</dbReference>
<evidence type="ECO:0000256" key="4">
    <source>
        <dbReference type="SAM" id="MobiDB-lite"/>
    </source>
</evidence>
<keyword evidence="2" id="KW-0596">Phosphopantetheine</keyword>
<dbReference type="Gene3D" id="3.30.300.30">
    <property type="match status" value="1"/>
</dbReference>
<evidence type="ECO:0000259" key="5">
    <source>
        <dbReference type="PROSITE" id="PS50075"/>
    </source>
</evidence>
<dbReference type="Gene3D" id="3.30.559.10">
    <property type="entry name" value="Chloramphenicol acetyltransferase-like domain"/>
    <property type="match status" value="2"/>
</dbReference>
<feature type="region of interest" description="Disordered" evidence="4">
    <location>
        <begin position="974"/>
        <end position="998"/>
    </location>
</feature>
<dbReference type="InterPro" id="IPR000873">
    <property type="entry name" value="AMP-dep_synth/lig_dom"/>
</dbReference>
<dbReference type="Pfam" id="PF00668">
    <property type="entry name" value="Condensation"/>
    <property type="match status" value="2"/>
</dbReference>
<feature type="domain" description="Carrier" evidence="5">
    <location>
        <begin position="1560"/>
        <end position="1647"/>
    </location>
</feature>
<dbReference type="Gene3D" id="2.30.38.10">
    <property type="entry name" value="Luciferase, Domain 3"/>
    <property type="match status" value="1"/>
</dbReference>
<comment type="cofactor">
    <cofactor evidence="1">
        <name>pantetheine 4'-phosphate</name>
        <dbReference type="ChEBI" id="CHEBI:47942"/>
    </cofactor>
</comment>
<dbReference type="InterPro" id="IPR006162">
    <property type="entry name" value="Ppantetheine_attach_site"/>
</dbReference>
<dbReference type="PROSITE" id="PS00455">
    <property type="entry name" value="AMP_BINDING"/>
    <property type="match status" value="1"/>
</dbReference>
<dbReference type="SMART" id="SM00823">
    <property type="entry name" value="PKS_PP"/>
    <property type="match status" value="2"/>
</dbReference>
<dbReference type="InterPro" id="IPR010071">
    <property type="entry name" value="AA_adenyl_dom"/>
</dbReference>
<sequence>MSETSMAFEADDAVAFDPFASGQIEHIVPSTEAQREVWLGDQLSAEASLAYNESMVFRLRGALQVQALSLALDQLVQRHQSLRATFSTDGTQLVIGEAAPLALAQHDLSTSDASVRQQTLAAAHAAAMHQPFPLTLGPLLRAALYKLGATEHELVLTAHHAICDGWSWGVIAEELPQLYAEQTGEGPALDPAVGYSDYAAWEAVEAASPAMQEHVNYWLGRFGGGNLPVLELPLDRPRPAVRTFSSRRVDHLLDPALLADLRRVGSSTGVSLFATLFSGFGALLHRLTGQDDLVIGIAAAGQLASDMPKLVGHCVNTLPLRLAVDPKMPFADFARASSSVLMDGFEHQTLTYGSLLTKLAVRRDPSRLPLVSVLFNVDGDATPSAGFPGLEVEQRSIPRAFENFELFVNLSPVAGGMRIEAQYNSDLFDEATIVHWLAIYETLLRSIAQDPKQDLSRINLVSTVETQALVEMQPEPTALPAPALMHTGFTGMAALQPERRAIRFGARTMSYRELDEQSNQLAHALRARGVGRGQLVGLCIERGFDMMIGLIGILKAGAAYVPLDPTFPKARLDYYAEDARLSLLVTSALLSGAPRSWCADAAQRVFEIDADSEWKSGSAAALAPSALDAQEEDPAYVIYTSGSTGKPKGVVVPHRAVANLIQSMQRAPGIGPRDRLAAVTTLSFDIAVAELMLPLTAGAEVIMVPREVSMDGNQLRALLETEHVSVLQATPGMWRLLLDAQWTGGPQICGWVGGESVPADLALALLDNCAEVWNVYGPTETTVWSTVWKMDRDQIRKSGVSIGQPIDNTGIWILDSALQACPVGVPGEICISGTGVTLGYFDRPELTAEKFVTTLIDGQETLIYRTGDKGRWRNDGLLEHMGRFDFQVKVRGYRIELGEIESRANEAPGVARSVVITREDRPGDVRLVAYLALTPGATFDAAAFDRHLRAHLPQYMLPQHVVTLDALPQLPNGKIDRKSLPAPQTAAVDSSERVMPRNEREQTVLKAMETVLNLPGLGIRDDFFALGGHSLLAARLTTQLGRTFGITVPLRTLFEAPTTEQLAIVIAEMLDAGATVTSIPHQPGRTSAPLTPMQERIRFLEELHPGRSVYNQPSAHRFTGPLDAVKFAAALKEIIRRQPAMRTSIGVDPATREAVQRIQPAIAFDLPIIDLQSIPVDQREAELGERMQTLADQPIDIRRAPLFHAALFRLAPDDHAFVFVPHHLVWDGWSFDLLQSELAVIYSAMVKGEPHGLPELTVAAGDFAAWYSNWLKQPEFEEQLRYWKARFANAPTPHALKTDMPRKSGMSGQGGTQWLSIDRTLADRLRQVALEHGVTLNMLTLALYLAMLGRVTEGDAVTIAMPVRGREQPELENVMGFFNNVLPLAFEVEQGLHLGDFLQYVKRELLGVMGHQQVPFERLVAEPEFAARVKGGGLYQSLFSFQDTRERPRDLGGLQDKQMHLLQRGATDDLGVWLMEKAQGLEGAVVYNADIYRRDTAAAFRDRYIEVLRAAAAQPHGLLEVITAPGDSAAAALLQRMGKGTAEARPTATPATASPGNVQPLLLPEQAQLAQLWASTLGIDVNDIRSTDNFFDLGGESMQAMRIVQQAEQVLGFRVEPRRYVFENLGQLASAELGTPIEAAAAPFGTERAPVKRGLLGRVLGWGRKN</sequence>
<dbReference type="Pfam" id="PF00550">
    <property type="entry name" value="PP-binding"/>
    <property type="match status" value="2"/>
</dbReference>
<dbReference type="Pfam" id="PF13193">
    <property type="entry name" value="AMP-binding_C"/>
    <property type="match status" value="1"/>
</dbReference>
<dbReference type="PRINTS" id="PR00154">
    <property type="entry name" value="AMPBINDING"/>
</dbReference>
<name>A0ABU8WGS0_9BURK</name>
<dbReference type="SUPFAM" id="SSF52777">
    <property type="entry name" value="CoA-dependent acyltransferases"/>
    <property type="match status" value="4"/>
</dbReference>